<reference evidence="2 3" key="1">
    <citation type="journal article" date="2015" name="Genome Announc.">
        <title>Expanding the biotechnology potential of lactobacilli through comparative genomics of 213 strains and associated genera.</title>
        <authorList>
            <person name="Sun Z."/>
            <person name="Harris H.M."/>
            <person name="McCann A."/>
            <person name="Guo C."/>
            <person name="Argimon S."/>
            <person name="Zhang W."/>
            <person name="Yang X."/>
            <person name="Jeffery I.B."/>
            <person name="Cooney J.C."/>
            <person name="Kagawa T.F."/>
            <person name="Liu W."/>
            <person name="Song Y."/>
            <person name="Salvetti E."/>
            <person name="Wrobel A."/>
            <person name="Rasinkangas P."/>
            <person name="Parkhill J."/>
            <person name="Rea M.C."/>
            <person name="O'Sullivan O."/>
            <person name="Ritari J."/>
            <person name="Douillard F.P."/>
            <person name="Paul Ross R."/>
            <person name="Yang R."/>
            <person name="Briner A.E."/>
            <person name="Felis G.E."/>
            <person name="de Vos W.M."/>
            <person name="Barrangou R."/>
            <person name="Klaenhammer T.R."/>
            <person name="Caufield P.W."/>
            <person name="Cui Y."/>
            <person name="Zhang H."/>
            <person name="O'Toole P.W."/>
        </authorList>
    </citation>
    <scope>NUCLEOTIDE SEQUENCE [LARGE SCALE GENOMIC DNA]</scope>
    <source>
        <strain evidence="2 3">DSM 19394</strain>
    </source>
</reference>
<dbReference type="PATRIC" id="fig|1423715.3.peg.2476"/>
<feature type="domain" description="GIY-YIG" evidence="1">
    <location>
        <begin position="183"/>
        <end position="277"/>
    </location>
</feature>
<evidence type="ECO:0000313" key="2">
    <source>
        <dbReference type="EMBL" id="KRK95938.1"/>
    </source>
</evidence>
<dbReference type="InterPro" id="IPR035901">
    <property type="entry name" value="GIY-YIG_endonuc_sf"/>
</dbReference>
<accession>A0A0R1LUK3</accession>
<sequence length="278" mass="31674">MINLKSTIKLNDLLHLSDLKHVKINFNVSNGEEDPLEVYKQNPDAINHGWLLHKGNSGNNDFPVGTTMVGLVRLSNNPDLWLLTTVAEITESFPATDAVGYKSHDLAEYAAYYGRVIVHFHNQAMTTNRWAESILDDLTVDQILPEVLQDDAFPGYENVRLSYAQLKQVIDHQKPDWIAALENQKAVYLITDTSNGKLYVGSATSKENMLLSRWTTYVKTGHGGNEGLKALTFEHIQQYFQYSILENYNSRVDDDTILARESWWKKTLMTRSFGYNQN</sequence>
<comment type="caution">
    <text evidence="2">The sequence shown here is derived from an EMBL/GenBank/DDBJ whole genome shotgun (WGS) entry which is preliminary data.</text>
</comment>
<dbReference type="PROSITE" id="PS50164">
    <property type="entry name" value="GIY_YIG"/>
    <property type="match status" value="1"/>
</dbReference>
<dbReference type="STRING" id="1423715.FD25_GL002399"/>
<dbReference type="EMBL" id="AZDV01000005">
    <property type="protein sequence ID" value="KRK95938.1"/>
    <property type="molecule type" value="Genomic_DNA"/>
</dbReference>
<dbReference type="SUPFAM" id="SSF82771">
    <property type="entry name" value="GIY-YIG endonuclease"/>
    <property type="match status" value="1"/>
</dbReference>
<evidence type="ECO:0000259" key="1">
    <source>
        <dbReference type="PROSITE" id="PS50164"/>
    </source>
</evidence>
<gene>
    <name evidence="2" type="ORF">FD25_GL002399</name>
</gene>
<dbReference type="Gene3D" id="3.40.1440.10">
    <property type="entry name" value="GIY-YIG endonuclease"/>
    <property type="match status" value="1"/>
</dbReference>
<dbReference type="AlphaFoldDB" id="A0A0R1LUK3"/>
<organism evidence="2 3">
    <name type="scientific">Levilactobacillus acidifarinae DSM 19394 = JCM 15949</name>
    <dbReference type="NCBI Taxonomy" id="1423715"/>
    <lineage>
        <taxon>Bacteria</taxon>
        <taxon>Bacillati</taxon>
        <taxon>Bacillota</taxon>
        <taxon>Bacilli</taxon>
        <taxon>Lactobacillales</taxon>
        <taxon>Lactobacillaceae</taxon>
        <taxon>Levilactobacillus</taxon>
    </lineage>
</organism>
<dbReference type="CDD" id="cd10446">
    <property type="entry name" value="GIY-YIG_unchar_1"/>
    <property type="match status" value="1"/>
</dbReference>
<name>A0A0R1LUK3_9LACO</name>
<keyword evidence="3" id="KW-1185">Reference proteome</keyword>
<protein>
    <recommendedName>
        <fullName evidence="1">GIY-YIG domain-containing protein</fullName>
    </recommendedName>
</protein>
<dbReference type="Proteomes" id="UP000051955">
    <property type="component" value="Unassembled WGS sequence"/>
</dbReference>
<dbReference type="RefSeq" id="WP_057801832.1">
    <property type="nucleotide sequence ID" value="NZ_AZDV01000005.1"/>
</dbReference>
<dbReference type="OrthoDB" id="89044at2"/>
<evidence type="ECO:0000313" key="3">
    <source>
        <dbReference type="Proteomes" id="UP000051955"/>
    </source>
</evidence>
<dbReference type="InterPro" id="IPR000305">
    <property type="entry name" value="GIY-YIG_endonuc"/>
</dbReference>
<proteinExistence type="predicted"/>